<protein>
    <submittedName>
        <fullName evidence="1">Uncharacterized protein</fullName>
    </submittedName>
</protein>
<accession>A0A5K4F4W5</accession>
<dbReference type="AlphaFoldDB" id="A0A5K4F4W5"/>
<sequence>MGAIISNACPMEWRVSVYITLLKQSANRLKPFPSHTSIKATLK</sequence>
<reference evidence="1" key="1">
    <citation type="submission" date="2019-11" db="UniProtKB">
        <authorList>
            <consortium name="WormBaseParasite"/>
        </authorList>
    </citation>
    <scope>IDENTIFICATION</scope>
    <source>
        <strain evidence="1">Puerto Rican</strain>
    </source>
</reference>
<organism evidence="1">
    <name type="scientific">Schistosoma mansoni</name>
    <name type="common">Blood fluke</name>
    <dbReference type="NCBI Taxonomy" id="6183"/>
    <lineage>
        <taxon>Eukaryota</taxon>
        <taxon>Metazoa</taxon>
        <taxon>Spiralia</taxon>
        <taxon>Lophotrochozoa</taxon>
        <taxon>Platyhelminthes</taxon>
        <taxon>Trematoda</taxon>
        <taxon>Digenea</taxon>
        <taxon>Strigeidida</taxon>
        <taxon>Schistosomatoidea</taxon>
        <taxon>Schistosomatidae</taxon>
        <taxon>Schistosoma</taxon>
    </lineage>
</organism>
<proteinExistence type="predicted"/>
<evidence type="ECO:0000313" key="1">
    <source>
        <dbReference type="WBParaSite" id="Smp_300360.1"/>
    </source>
</evidence>
<name>A0A5K4F4W5_SCHMA</name>
<dbReference type="InParanoid" id="A0A5K4F4W5"/>
<dbReference type="WBParaSite" id="Smp_300360.1">
    <property type="protein sequence ID" value="Smp_300360.1"/>
    <property type="gene ID" value="Smp_300360"/>
</dbReference>